<gene>
    <name evidence="1" type="ORF">BST92_00495</name>
</gene>
<sequence length="312" mass="36527">MLKPIKLNRFFIFLSTFLTFIPAYGQITIMAVDNNGKSIKNEKIIISQDQIDLERYSDSTGMISFDSDIFDITKPIKITPKGYKTLEQMLNGRMSNISFAENTYELDPIILKGRKTKEITFKNYKEKENRFSNYYIRTAIRLNAEHIINITEFAKNSDYGAIKSISFDVKNRQPNDTSFVYYRLNLYNKEKNIIYSKDQKFQINKIDKDLVFEISPEIFSSQVAYVGIRNAQENTTIPYENSPIYQILFENREFQSAKGYIQFYDKEESEWQLISSDNDSLEYHVKHTLTGNPSKNLTNYNLNIEIVCTENN</sequence>
<dbReference type="AlphaFoldDB" id="A0A2S7U663"/>
<dbReference type="Proteomes" id="UP000239747">
    <property type="component" value="Unassembled WGS sequence"/>
</dbReference>
<accession>A0A2S7U663</accession>
<proteinExistence type="predicted"/>
<name>A0A2S7U663_9FLAO</name>
<dbReference type="EMBL" id="MTPW01000001">
    <property type="protein sequence ID" value="PQJ30509.1"/>
    <property type="molecule type" value="Genomic_DNA"/>
</dbReference>
<evidence type="ECO:0000313" key="1">
    <source>
        <dbReference type="EMBL" id="PQJ30509.1"/>
    </source>
</evidence>
<organism evidence="1 2">
    <name type="scientific">Nonlabens arenilitoris</name>
    <dbReference type="NCBI Taxonomy" id="1217969"/>
    <lineage>
        <taxon>Bacteria</taxon>
        <taxon>Pseudomonadati</taxon>
        <taxon>Bacteroidota</taxon>
        <taxon>Flavobacteriia</taxon>
        <taxon>Flavobacteriales</taxon>
        <taxon>Flavobacteriaceae</taxon>
        <taxon>Nonlabens</taxon>
    </lineage>
</organism>
<comment type="caution">
    <text evidence="1">The sequence shown here is derived from an EMBL/GenBank/DDBJ whole genome shotgun (WGS) entry which is preliminary data.</text>
</comment>
<reference evidence="1 2" key="1">
    <citation type="submission" date="2017-01" db="EMBL/GenBank/DDBJ databases">
        <title>Trade-off between light-utilization and light-protection in marine flavobacteria.</title>
        <authorList>
            <person name="Kumagai Y."/>
            <person name="Yoshizawa S."/>
            <person name="Kogure K."/>
            <person name="Iwasaki W."/>
        </authorList>
    </citation>
    <scope>NUCLEOTIDE SEQUENCE [LARGE SCALE GENOMIC DNA]</scope>
    <source>
        <strain evidence="1 2">KCTC 32109</strain>
    </source>
</reference>
<protein>
    <submittedName>
        <fullName evidence="1">Uncharacterized protein</fullName>
    </submittedName>
</protein>
<keyword evidence="2" id="KW-1185">Reference proteome</keyword>
<evidence type="ECO:0000313" key="2">
    <source>
        <dbReference type="Proteomes" id="UP000239747"/>
    </source>
</evidence>